<protein>
    <submittedName>
        <fullName evidence="2">Uncharacterized protein</fullName>
    </submittedName>
</protein>
<organism evidence="2 3">
    <name type="scientific">Pseudogemmobacter faecipullorum</name>
    <dbReference type="NCBI Taxonomy" id="2755041"/>
    <lineage>
        <taxon>Bacteria</taxon>
        <taxon>Pseudomonadati</taxon>
        <taxon>Pseudomonadota</taxon>
        <taxon>Alphaproteobacteria</taxon>
        <taxon>Rhodobacterales</taxon>
        <taxon>Paracoccaceae</taxon>
        <taxon>Pseudogemmobacter</taxon>
    </lineage>
</organism>
<reference evidence="2 3" key="1">
    <citation type="submission" date="2020-07" db="EMBL/GenBank/DDBJ databases">
        <title>Pseudogemmobacter sp. nov., isolated from poultry manure in Taiwan.</title>
        <authorList>
            <person name="Lin S.-Y."/>
            <person name="Tang Y.-S."/>
            <person name="Young C.-C."/>
        </authorList>
    </citation>
    <scope>NUCLEOTIDE SEQUENCE [LARGE SCALE GENOMIC DNA]</scope>
    <source>
        <strain evidence="2 3">CC-YST710</strain>
    </source>
</reference>
<name>A0ABS8CTT4_9RHOB</name>
<evidence type="ECO:0000256" key="1">
    <source>
        <dbReference type="SAM" id="MobiDB-lite"/>
    </source>
</evidence>
<sequence length="59" mass="6814">MPGTMSRARQTAEAAFDKTQSQFLSRTRALDEQNTEAAERAEKTRRLRAARLEREQFAK</sequence>
<accession>A0ABS8CTT4</accession>
<gene>
    <name evidence="2" type="ORF">H0485_19875</name>
</gene>
<keyword evidence="3" id="KW-1185">Reference proteome</keyword>
<dbReference type="EMBL" id="JACDXX010000034">
    <property type="protein sequence ID" value="MCB5412235.1"/>
    <property type="molecule type" value="Genomic_DNA"/>
</dbReference>
<evidence type="ECO:0000313" key="3">
    <source>
        <dbReference type="Proteomes" id="UP001198571"/>
    </source>
</evidence>
<dbReference type="RefSeq" id="WP_226937659.1">
    <property type="nucleotide sequence ID" value="NZ_JACDXX010000034.1"/>
</dbReference>
<comment type="caution">
    <text evidence="2">The sequence shown here is derived from an EMBL/GenBank/DDBJ whole genome shotgun (WGS) entry which is preliminary data.</text>
</comment>
<evidence type="ECO:0000313" key="2">
    <source>
        <dbReference type="EMBL" id="MCB5412235.1"/>
    </source>
</evidence>
<feature type="region of interest" description="Disordered" evidence="1">
    <location>
        <begin position="1"/>
        <end position="44"/>
    </location>
</feature>
<proteinExistence type="predicted"/>
<dbReference type="Proteomes" id="UP001198571">
    <property type="component" value="Unassembled WGS sequence"/>
</dbReference>